<feature type="chain" id="PRO_5025639117" description="Lytic polysaccharide monooxygenase" evidence="2">
    <location>
        <begin position="18"/>
        <end position="277"/>
    </location>
</feature>
<evidence type="ECO:0000313" key="3">
    <source>
        <dbReference type="EMBL" id="KAF2235366.1"/>
    </source>
</evidence>
<keyword evidence="2" id="KW-0732">Signal</keyword>
<dbReference type="AlphaFoldDB" id="A0A6A6HB47"/>
<evidence type="ECO:0000313" key="4">
    <source>
        <dbReference type="Proteomes" id="UP000800092"/>
    </source>
</evidence>
<dbReference type="EMBL" id="ML991792">
    <property type="protein sequence ID" value="KAF2235366.1"/>
    <property type="molecule type" value="Genomic_DNA"/>
</dbReference>
<protein>
    <recommendedName>
        <fullName evidence="5">Lytic polysaccharide monooxygenase</fullName>
    </recommendedName>
</protein>
<dbReference type="Proteomes" id="UP000800092">
    <property type="component" value="Unassembled WGS sequence"/>
</dbReference>
<name>A0A6A6HB47_VIRVR</name>
<evidence type="ECO:0008006" key="5">
    <source>
        <dbReference type="Google" id="ProtNLM"/>
    </source>
</evidence>
<evidence type="ECO:0000256" key="2">
    <source>
        <dbReference type="SAM" id="SignalP"/>
    </source>
</evidence>
<dbReference type="OrthoDB" id="10585438at2759"/>
<feature type="signal peptide" evidence="2">
    <location>
        <begin position="1"/>
        <end position="17"/>
    </location>
</feature>
<feature type="region of interest" description="Disordered" evidence="1">
    <location>
        <begin position="257"/>
        <end position="277"/>
    </location>
</feature>
<gene>
    <name evidence="3" type="ORF">EV356DRAFT_124605</name>
</gene>
<accession>A0A6A6HB47</accession>
<keyword evidence="4" id="KW-1185">Reference proteome</keyword>
<sequence>MLFASLLCLLGAAACLANPVHLKAEPRGVTETYEIETGSNLGHFTTATTSCSDDLPPITTVTDVNTGAWLPSCRLCYPPYSETWTIATSDFTAFQSIEKSHATILTPHDTFSQPSLLPPRSVDFTTKILNKPGATRVLAGPTAISDDDGIYARAATARPTATEGNTAVPTAPILISNNGVVNVAAATTTCTGNATSASVLTIPNNSTTFTTPLTTISVTLQPFPPFPPLTTVLTVPVSEASDVSSFLSWVTDDSTTTAAAPTGVQTASRPLISGGGP</sequence>
<evidence type="ECO:0000256" key="1">
    <source>
        <dbReference type="SAM" id="MobiDB-lite"/>
    </source>
</evidence>
<organism evidence="3 4">
    <name type="scientific">Viridothelium virens</name>
    <name type="common">Speckled blister lichen</name>
    <name type="synonym">Trypethelium virens</name>
    <dbReference type="NCBI Taxonomy" id="1048519"/>
    <lineage>
        <taxon>Eukaryota</taxon>
        <taxon>Fungi</taxon>
        <taxon>Dikarya</taxon>
        <taxon>Ascomycota</taxon>
        <taxon>Pezizomycotina</taxon>
        <taxon>Dothideomycetes</taxon>
        <taxon>Dothideomycetes incertae sedis</taxon>
        <taxon>Trypetheliales</taxon>
        <taxon>Trypetheliaceae</taxon>
        <taxon>Viridothelium</taxon>
    </lineage>
</organism>
<proteinExistence type="predicted"/>
<reference evidence="3" key="1">
    <citation type="journal article" date="2020" name="Stud. Mycol.">
        <title>101 Dothideomycetes genomes: a test case for predicting lifestyles and emergence of pathogens.</title>
        <authorList>
            <person name="Haridas S."/>
            <person name="Albert R."/>
            <person name="Binder M."/>
            <person name="Bloem J."/>
            <person name="Labutti K."/>
            <person name="Salamov A."/>
            <person name="Andreopoulos B."/>
            <person name="Baker S."/>
            <person name="Barry K."/>
            <person name="Bills G."/>
            <person name="Bluhm B."/>
            <person name="Cannon C."/>
            <person name="Castanera R."/>
            <person name="Culley D."/>
            <person name="Daum C."/>
            <person name="Ezra D."/>
            <person name="Gonzalez J."/>
            <person name="Henrissat B."/>
            <person name="Kuo A."/>
            <person name="Liang C."/>
            <person name="Lipzen A."/>
            <person name="Lutzoni F."/>
            <person name="Magnuson J."/>
            <person name="Mondo S."/>
            <person name="Nolan M."/>
            <person name="Ohm R."/>
            <person name="Pangilinan J."/>
            <person name="Park H.-J."/>
            <person name="Ramirez L."/>
            <person name="Alfaro M."/>
            <person name="Sun H."/>
            <person name="Tritt A."/>
            <person name="Yoshinaga Y."/>
            <person name="Zwiers L.-H."/>
            <person name="Turgeon B."/>
            <person name="Goodwin S."/>
            <person name="Spatafora J."/>
            <person name="Crous P."/>
            <person name="Grigoriev I."/>
        </authorList>
    </citation>
    <scope>NUCLEOTIDE SEQUENCE</scope>
    <source>
        <strain evidence="3">Tuck. ex Michener</strain>
    </source>
</reference>